<evidence type="ECO:0000313" key="1">
    <source>
        <dbReference type="EMBL" id="KAH7120391.1"/>
    </source>
</evidence>
<keyword evidence="2" id="KW-1185">Reference proteome</keyword>
<sequence length="346" mass="38806">MEAERSYWHCCAQCAQGASAPVRDWSSKPASQLWMGPCGRVSHWLVPLGMELERGAGAWLYPNETWEHADHSFSTSIATCEPTDRVWPQKCTRCIESGFECSENQRANGSQCLPPSPSGEVTSTDSIQKFRDLSLRVTWLRRLNLYAKSARAIIDARKTLFRSCRKPEAIGDIFRWITDEEASVISDIKSYLDESPSSGHPFVALSSLTLLLTAEDPPLKCEHVCQQTRVSADVVDRARSIGDIGAALTMQEVRLIDLVQSSHWPAEMQKYCGIHDESMQRLKAIHGREVLPIPPLHNLLLLSEASAFLPLISSQQHLIRQKDVLGRSLLHRICMLPIYSTSLRLS</sequence>
<dbReference type="Proteomes" id="UP000717696">
    <property type="component" value="Unassembled WGS sequence"/>
</dbReference>
<dbReference type="EMBL" id="JAGMUU010000028">
    <property type="protein sequence ID" value="KAH7120391.1"/>
    <property type="molecule type" value="Genomic_DNA"/>
</dbReference>
<accession>A0A9P9IH28</accession>
<protein>
    <submittedName>
        <fullName evidence="1">Uncharacterized protein</fullName>
    </submittedName>
</protein>
<dbReference type="AlphaFoldDB" id="A0A9P9IH28"/>
<dbReference type="OrthoDB" id="426293at2759"/>
<name>A0A9P9IH28_9HYPO</name>
<organism evidence="1 2">
    <name type="scientific">Dactylonectria estremocensis</name>
    <dbReference type="NCBI Taxonomy" id="1079267"/>
    <lineage>
        <taxon>Eukaryota</taxon>
        <taxon>Fungi</taxon>
        <taxon>Dikarya</taxon>
        <taxon>Ascomycota</taxon>
        <taxon>Pezizomycotina</taxon>
        <taxon>Sordariomycetes</taxon>
        <taxon>Hypocreomycetidae</taxon>
        <taxon>Hypocreales</taxon>
        <taxon>Nectriaceae</taxon>
        <taxon>Dactylonectria</taxon>
    </lineage>
</organism>
<reference evidence="1" key="1">
    <citation type="journal article" date="2021" name="Nat. Commun.">
        <title>Genetic determinants of endophytism in the Arabidopsis root mycobiome.</title>
        <authorList>
            <person name="Mesny F."/>
            <person name="Miyauchi S."/>
            <person name="Thiergart T."/>
            <person name="Pickel B."/>
            <person name="Atanasova L."/>
            <person name="Karlsson M."/>
            <person name="Huettel B."/>
            <person name="Barry K.W."/>
            <person name="Haridas S."/>
            <person name="Chen C."/>
            <person name="Bauer D."/>
            <person name="Andreopoulos W."/>
            <person name="Pangilinan J."/>
            <person name="LaButti K."/>
            <person name="Riley R."/>
            <person name="Lipzen A."/>
            <person name="Clum A."/>
            <person name="Drula E."/>
            <person name="Henrissat B."/>
            <person name="Kohler A."/>
            <person name="Grigoriev I.V."/>
            <person name="Martin F.M."/>
            <person name="Hacquard S."/>
        </authorList>
    </citation>
    <scope>NUCLEOTIDE SEQUENCE</scope>
    <source>
        <strain evidence="1">MPI-CAGE-AT-0021</strain>
    </source>
</reference>
<evidence type="ECO:0000313" key="2">
    <source>
        <dbReference type="Proteomes" id="UP000717696"/>
    </source>
</evidence>
<comment type="caution">
    <text evidence="1">The sequence shown here is derived from an EMBL/GenBank/DDBJ whole genome shotgun (WGS) entry which is preliminary data.</text>
</comment>
<proteinExistence type="predicted"/>
<gene>
    <name evidence="1" type="ORF">B0J13DRAFT_612759</name>
</gene>